<dbReference type="AlphaFoldDB" id="W9REJ0"/>
<dbReference type="EMBL" id="KE344931">
    <property type="protein sequence ID" value="EXB87079.1"/>
    <property type="molecule type" value="Genomic_DNA"/>
</dbReference>
<sequence length="162" mass="18070">MHGPIFATSTPIGSQDHLHPPDHPQPSYVTTQTHGPTIEMFHLLNRRLSEHEDRIKSLHANHEESIRLLHANHEESIMANVRLAISSENEAINAKIDLVMARMDTLFNLIDPRPHNAECKKQFSRCEDIRDGDNGGSGGAYCEKQPLQGEHIGDNSGDVANQ</sequence>
<keyword evidence="3" id="KW-1185">Reference proteome</keyword>
<feature type="region of interest" description="Disordered" evidence="1">
    <location>
        <begin position="134"/>
        <end position="162"/>
    </location>
</feature>
<reference evidence="3" key="1">
    <citation type="submission" date="2013-01" db="EMBL/GenBank/DDBJ databases">
        <title>Draft Genome Sequence of a Mulberry Tree, Morus notabilis C.K. Schneid.</title>
        <authorList>
            <person name="He N."/>
            <person name="Zhao S."/>
        </authorList>
    </citation>
    <scope>NUCLEOTIDE SEQUENCE</scope>
</reference>
<gene>
    <name evidence="2" type="ORF">L484_010058</name>
</gene>
<evidence type="ECO:0000313" key="3">
    <source>
        <dbReference type="Proteomes" id="UP000030645"/>
    </source>
</evidence>
<proteinExistence type="predicted"/>
<accession>W9REJ0</accession>
<dbReference type="Proteomes" id="UP000030645">
    <property type="component" value="Unassembled WGS sequence"/>
</dbReference>
<feature type="region of interest" description="Disordered" evidence="1">
    <location>
        <begin position="1"/>
        <end position="27"/>
    </location>
</feature>
<organism evidence="2 3">
    <name type="scientific">Morus notabilis</name>
    <dbReference type="NCBI Taxonomy" id="981085"/>
    <lineage>
        <taxon>Eukaryota</taxon>
        <taxon>Viridiplantae</taxon>
        <taxon>Streptophyta</taxon>
        <taxon>Embryophyta</taxon>
        <taxon>Tracheophyta</taxon>
        <taxon>Spermatophyta</taxon>
        <taxon>Magnoliopsida</taxon>
        <taxon>eudicotyledons</taxon>
        <taxon>Gunneridae</taxon>
        <taxon>Pentapetalae</taxon>
        <taxon>rosids</taxon>
        <taxon>fabids</taxon>
        <taxon>Rosales</taxon>
        <taxon>Moraceae</taxon>
        <taxon>Moreae</taxon>
        <taxon>Morus</taxon>
    </lineage>
</organism>
<evidence type="ECO:0000313" key="2">
    <source>
        <dbReference type="EMBL" id="EXB87079.1"/>
    </source>
</evidence>
<evidence type="ECO:0000256" key="1">
    <source>
        <dbReference type="SAM" id="MobiDB-lite"/>
    </source>
</evidence>
<name>W9REJ0_9ROSA</name>
<protein>
    <submittedName>
        <fullName evidence="2">Uncharacterized protein</fullName>
    </submittedName>
</protein>